<feature type="transmembrane region" description="Helical" evidence="8">
    <location>
        <begin position="396"/>
        <end position="415"/>
    </location>
</feature>
<dbReference type="InterPro" id="IPR044851">
    <property type="entry name" value="Wax_synthase"/>
</dbReference>
<dbReference type="GO" id="GO:0006629">
    <property type="term" value="P:lipid metabolic process"/>
    <property type="evidence" value="ECO:0007669"/>
    <property type="project" value="InterPro"/>
</dbReference>
<organism evidence="10 11">
    <name type="scientific">Puccinia sorghi</name>
    <dbReference type="NCBI Taxonomy" id="27349"/>
    <lineage>
        <taxon>Eukaryota</taxon>
        <taxon>Fungi</taxon>
        <taxon>Dikarya</taxon>
        <taxon>Basidiomycota</taxon>
        <taxon>Pucciniomycotina</taxon>
        <taxon>Pucciniomycetes</taxon>
        <taxon>Pucciniales</taxon>
        <taxon>Pucciniaceae</taxon>
        <taxon>Puccinia</taxon>
    </lineage>
</organism>
<feature type="domain" description="Wax synthase" evidence="9">
    <location>
        <begin position="281"/>
        <end position="355"/>
    </location>
</feature>
<evidence type="ECO:0000256" key="3">
    <source>
        <dbReference type="ARBA" id="ARBA00007282"/>
    </source>
</evidence>
<evidence type="ECO:0000256" key="7">
    <source>
        <dbReference type="ARBA" id="ARBA00023136"/>
    </source>
</evidence>
<proteinExistence type="inferred from homology"/>
<keyword evidence="5 8" id="KW-0812">Transmembrane</keyword>
<sequence>MSNSTWASSLLDIPPPQGRKPLSLVVVLYLFLGLIPLLIQGSLLHPKFTRWRILRWVRLALTPLNVYLGLKWPLEYVFTPVDRAGGFNFCLCIWGIQLVLKALLLGLMPGYMEGRCWIREEAVFSPADKAYTVQAEQKDDFSWKEVARWTLKHTISPRGIQYGWGLKSEPNQRTFREVLKRLYKVHILSLLSTGYAVTCRDYGSPTNVLVALGFPRTRATRILAEGLASLSLPCFLLSWFDIANSYLTLNAYVISWLHREKKLPIPAWIMEWFDPRLYTVIFQSPHTVQSLNELWSKSWHQFLRADLIFFGARPVISLARKARLSKTAQKISALFAVFILSGILHELYIISMVTSKTTFRTYLSLSPFPGTLFFFIIQPLGILLEPLIIPLIPKKLGGGTLWVWAFSLLMITPYRKTLMGEFGAIDGALPSLSKWPLYGFFIPGTIYNLFL</sequence>
<dbReference type="Proteomes" id="UP000037035">
    <property type="component" value="Unassembled WGS sequence"/>
</dbReference>
<feature type="transmembrane region" description="Helical" evidence="8">
    <location>
        <begin position="362"/>
        <end position="384"/>
    </location>
</feature>
<dbReference type="PANTHER" id="PTHR31595">
    <property type="entry name" value="LONG-CHAIN-ALCOHOL O-FATTY-ACYLTRANSFERASE 3-RELATED"/>
    <property type="match status" value="1"/>
</dbReference>
<dbReference type="GO" id="GO:0008374">
    <property type="term" value="F:O-acyltransferase activity"/>
    <property type="evidence" value="ECO:0007669"/>
    <property type="project" value="InterPro"/>
</dbReference>
<keyword evidence="4" id="KW-0808">Transferase</keyword>
<feature type="transmembrane region" description="Helical" evidence="8">
    <location>
        <begin position="22"/>
        <end position="44"/>
    </location>
</feature>
<keyword evidence="11" id="KW-1185">Reference proteome</keyword>
<keyword evidence="7 8" id="KW-0472">Membrane</keyword>
<comment type="caution">
    <text evidence="10">The sequence shown here is derived from an EMBL/GenBank/DDBJ whole genome shotgun (WGS) entry which is preliminary data.</text>
</comment>
<protein>
    <recommendedName>
        <fullName evidence="9">Wax synthase domain-containing protein</fullName>
    </recommendedName>
</protein>
<keyword evidence="6 8" id="KW-1133">Transmembrane helix</keyword>
<dbReference type="VEuPathDB" id="FungiDB:VP01_1208g7"/>
<accession>A0A0L6VQE7</accession>
<evidence type="ECO:0000313" key="11">
    <source>
        <dbReference type="Proteomes" id="UP000037035"/>
    </source>
</evidence>
<evidence type="ECO:0000256" key="8">
    <source>
        <dbReference type="SAM" id="Phobius"/>
    </source>
</evidence>
<evidence type="ECO:0000256" key="2">
    <source>
        <dbReference type="ARBA" id="ARBA00005179"/>
    </source>
</evidence>
<name>A0A0L6VQE7_9BASI</name>
<evidence type="ECO:0000256" key="6">
    <source>
        <dbReference type="ARBA" id="ARBA00022989"/>
    </source>
</evidence>
<feature type="transmembrane region" description="Helical" evidence="8">
    <location>
        <begin position="86"/>
        <end position="107"/>
    </location>
</feature>
<dbReference type="OrthoDB" id="1077582at2759"/>
<evidence type="ECO:0000256" key="4">
    <source>
        <dbReference type="ARBA" id="ARBA00022679"/>
    </source>
</evidence>
<evidence type="ECO:0000256" key="5">
    <source>
        <dbReference type="ARBA" id="ARBA00022692"/>
    </source>
</evidence>
<feature type="transmembrane region" description="Helical" evidence="8">
    <location>
        <begin position="56"/>
        <end position="74"/>
    </location>
</feature>
<dbReference type="InterPro" id="IPR032805">
    <property type="entry name" value="Wax_synthase_dom"/>
</dbReference>
<evidence type="ECO:0000259" key="9">
    <source>
        <dbReference type="Pfam" id="PF13813"/>
    </source>
</evidence>
<comment type="subcellular location">
    <subcellularLocation>
        <location evidence="1">Membrane</location>
        <topology evidence="1">Multi-pass membrane protein</topology>
    </subcellularLocation>
</comment>
<evidence type="ECO:0000313" key="10">
    <source>
        <dbReference type="EMBL" id="KNZ62914.1"/>
    </source>
</evidence>
<feature type="transmembrane region" description="Helical" evidence="8">
    <location>
        <begin position="435"/>
        <end position="450"/>
    </location>
</feature>
<comment type="similarity">
    <text evidence="3">Belongs to the wax synthase family.</text>
</comment>
<dbReference type="GO" id="GO:0016020">
    <property type="term" value="C:membrane"/>
    <property type="evidence" value="ECO:0007669"/>
    <property type="project" value="UniProtKB-SubCell"/>
</dbReference>
<reference evidence="10 11" key="1">
    <citation type="submission" date="2015-08" db="EMBL/GenBank/DDBJ databases">
        <title>Next Generation Sequencing and Analysis of the Genome of Puccinia sorghi L Schw, the Causal Agent of Maize Common Rust.</title>
        <authorList>
            <person name="Rochi L."/>
            <person name="Burguener G."/>
            <person name="Darino M."/>
            <person name="Turjanski A."/>
            <person name="Kreff E."/>
            <person name="Dieguez M.J."/>
            <person name="Sacco F."/>
        </authorList>
    </citation>
    <scope>NUCLEOTIDE SEQUENCE [LARGE SCALE GENOMIC DNA]</scope>
    <source>
        <strain evidence="10 11">RO10H11247</strain>
    </source>
</reference>
<feature type="transmembrane region" description="Helical" evidence="8">
    <location>
        <begin position="331"/>
        <end position="350"/>
    </location>
</feature>
<dbReference type="PANTHER" id="PTHR31595:SF57">
    <property type="entry name" value="OS04G0481900 PROTEIN"/>
    <property type="match status" value="1"/>
</dbReference>
<dbReference type="STRING" id="27349.A0A0L6VQE7"/>
<dbReference type="EMBL" id="LAVV01002321">
    <property type="protein sequence ID" value="KNZ62914.1"/>
    <property type="molecule type" value="Genomic_DNA"/>
</dbReference>
<comment type="pathway">
    <text evidence="2">Secondary metabolite biosynthesis.</text>
</comment>
<evidence type="ECO:0000256" key="1">
    <source>
        <dbReference type="ARBA" id="ARBA00004141"/>
    </source>
</evidence>
<gene>
    <name evidence="10" type="ORF">VP01_1208g7</name>
</gene>
<dbReference type="AlphaFoldDB" id="A0A0L6VQE7"/>
<dbReference type="Pfam" id="PF13813">
    <property type="entry name" value="MBOAT_2"/>
    <property type="match status" value="1"/>
</dbReference>